<keyword evidence="6" id="KW-0808">Transferase</keyword>
<dbReference type="GO" id="GO:0005739">
    <property type="term" value="C:mitochondrion"/>
    <property type="evidence" value="ECO:0007669"/>
    <property type="project" value="TreeGrafter"/>
</dbReference>
<dbReference type="HAMAP" id="MF_00008">
    <property type="entry name" value="Thymidy_synth_bact"/>
    <property type="match status" value="1"/>
</dbReference>
<dbReference type="PANTHER" id="PTHR11548">
    <property type="entry name" value="THYMIDYLATE SYNTHASE 1"/>
    <property type="match status" value="1"/>
</dbReference>
<name>A0A6S7GAY7_PARCT</name>
<evidence type="ECO:0000313" key="9">
    <source>
        <dbReference type="EMBL" id="CAB3985287.1"/>
    </source>
</evidence>
<dbReference type="NCBIfam" id="NF002497">
    <property type="entry name" value="PRK01827.1-3"/>
    <property type="match status" value="1"/>
</dbReference>
<keyword evidence="10" id="KW-1185">Reference proteome</keyword>
<dbReference type="InterPro" id="IPR045097">
    <property type="entry name" value="Thymidate_synth/dCMP_Mease"/>
</dbReference>
<evidence type="ECO:0000256" key="6">
    <source>
        <dbReference type="ARBA" id="ARBA00022679"/>
    </source>
</evidence>
<dbReference type="EMBL" id="CACRXK020000852">
    <property type="protein sequence ID" value="CAB3985287.1"/>
    <property type="molecule type" value="Genomic_DNA"/>
</dbReference>
<dbReference type="InterPro" id="IPR000398">
    <property type="entry name" value="Thymidylate_synthase"/>
</dbReference>
<dbReference type="InterPro" id="IPR023451">
    <property type="entry name" value="Thymidate_synth/dCMP_Mease_dom"/>
</dbReference>
<dbReference type="PROSITE" id="PS00091">
    <property type="entry name" value="THYMIDYLATE_SYNTHASE"/>
    <property type="match status" value="1"/>
</dbReference>
<sequence>MLSAEANCNSQTNDVVKAITQDRTDHDEYQYLDLIRKIMKHGKTREDRTGTGTISMFGAQMRFSLRDGMFPLLTTKRVFWRGMAEELLWFVRGSTNGNELAEKNVHIWDANGSREFLDNRGLPQREVGDLGPVYGFQWRHFGAEYETMHTDYTGRGVDQLKNVIHTIKTNPCCRRIIMSAWNPVDLPKMALPPCHSLVQFYVCDGELSAQLYQRSGDMGLGVPFNIASYALLTYMIAHVCDLTPGDFVHTLGDAHVYSNHLDALEQQLQRKPKPFPKLEIKRKITNIEYFTYDDFKLIGYKPHPKIKMEMAV</sequence>
<dbReference type="Pfam" id="PF00303">
    <property type="entry name" value="Thymidylat_synt"/>
    <property type="match status" value="1"/>
</dbReference>
<comment type="similarity">
    <text evidence="2">Belongs to the thymidylate synthase family.</text>
</comment>
<dbReference type="GO" id="GO:0005829">
    <property type="term" value="C:cytosol"/>
    <property type="evidence" value="ECO:0007669"/>
    <property type="project" value="TreeGrafter"/>
</dbReference>
<evidence type="ECO:0000256" key="2">
    <source>
        <dbReference type="ARBA" id="ARBA00009972"/>
    </source>
</evidence>
<comment type="caution">
    <text evidence="9">The sequence shown here is derived from an EMBL/GenBank/DDBJ whole genome shotgun (WGS) entry which is preliminary data.</text>
</comment>
<dbReference type="PRINTS" id="PR00108">
    <property type="entry name" value="THYMDSNTHASE"/>
</dbReference>
<dbReference type="InterPro" id="IPR020940">
    <property type="entry name" value="Thymidylate_synthase_AS"/>
</dbReference>
<evidence type="ECO:0000256" key="1">
    <source>
        <dbReference type="ARBA" id="ARBA00004992"/>
    </source>
</evidence>
<dbReference type="GO" id="GO:0032259">
    <property type="term" value="P:methylation"/>
    <property type="evidence" value="ECO:0007669"/>
    <property type="project" value="UniProtKB-KW"/>
</dbReference>
<evidence type="ECO:0000313" key="10">
    <source>
        <dbReference type="Proteomes" id="UP001152795"/>
    </source>
</evidence>
<protein>
    <recommendedName>
        <fullName evidence="4">Thymidylate synthase</fullName>
        <ecNumber evidence="3">2.1.1.45</ecNumber>
    </recommendedName>
</protein>
<dbReference type="Gene3D" id="3.30.572.10">
    <property type="entry name" value="Thymidylate synthase/dCMP hydroxymethylase domain"/>
    <property type="match status" value="1"/>
</dbReference>
<dbReference type="GO" id="GO:0006235">
    <property type="term" value="P:dTTP biosynthetic process"/>
    <property type="evidence" value="ECO:0007669"/>
    <property type="project" value="UniProtKB-UniPathway"/>
</dbReference>
<evidence type="ECO:0000256" key="5">
    <source>
        <dbReference type="ARBA" id="ARBA00022603"/>
    </source>
</evidence>
<dbReference type="AlphaFoldDB" id="A0A6S7GAY7"/>
<dbReference type="FunFam" id="3.30.572.10:FF:000002">
    <property type="entry name" value="Possible thymidylate synthase"/>
    <property type="match status" value="1"/>
</dbReference>
<organism evidence="9 10">
    <name type="scientific">Paramuricea clavata</name>
    <name type="common">Red gorgonian</name>
    <name type="synonym">Violescent sea-whip</name>
    <dbReference type="NCBI Taxonomy" id="317549"/>
    <lineage>
        <taxon>Eukaryota</taxon>
        <taxon>Metazoa</taxon>
        <taxon>Cnidaria</taxon>
        <taxon>Anthozoa</taxon>
        <taxon>Octocorallia</taxon>
        <taxon>Malacalcyonacea</taxon>
        <taxon>Plexauridae</taxon>
        <taxon>Paramuricea</taxon>
    </lineage>
</organism>
<evidence type="ECO:0000256" key="7">
    <source>
        <dbReference type="ARBA" id="ARBA00022727"/>
    </source>
</evidence>
<evidence type="ECO:0000256" key="8">
    <source>
        <dbReference type="ARBA" id="ARBA00047344"/>
    </source>
</evidence>
<reference evidence="9" key="1">
    <citation type="submission" date="2020-04" db="EMBL/GenBank/DDBJ databases">
        <authorList>
            <person name="Alioto T."/>
            <person name="Alioto T."/>
            <person name="Gomez Garrido J."/>
        </authorList>
    </citation>
    <scope>NUCLEOTIDE SEQUENCE</scope>
    <source>
        <strain evidence="9">A484AB</strain>
    </source>
</reference>
<dbReference type="UniPathway" id="UPA00575"/>
<dbReference type="GO" id="GO:0004799">
    <property type="term" value="F:thymidylate synthase activity"/>
    <property type="evidence" value="ECO:0007669"/>
    <property type="project" value="UniProtKB-EC"/>
</dbReference>
<keyword evidence="7" id="KW-0545">Nucleotide biosynthesis</keyword>
<dbReference type="GO" id="GO:0006231">
    <property type="term" value="P:dTMP biosynthetic process"/>
    <property type="evidence" value="ECO:0007669"/>
    <property type="project" value="InterPro"/>
</dbReference>
<evidence type="ECO:0000256" key="4">
    <source>
        <dbReference type="ARBA" id="ARBA00015931"/>
    </source>
</evidence>
<keyword evidence="5" id="KW-0489">Methyltransferase</keyword>
<dbReference type="SUPFAM" id="SSF55831">
    <property type="entry name" value="Thymidylate synthase/dCMP hydroxymethylase"/>
    <property type="match status" value="1"/>
</dbReference>
<dbReference type="Proteomes" id="UP001152795">
    <property type="component" value="Unassembled WGS sequence"/>
</dbReference>
<comment type="pathway">
    <text evidence="1">Pyrimidine metabolism; dTTP biosynthesis.</text>
</comment>
<dbReference type="NCBIfam" id="TIGR03284">
    <property type="entry name" value="thym_sym"/>
    <property type="match status" value="1"/>
</dbReference>
<accession>A0A6S7GAY7</accession>
<evidence type="ECO:0000256" key="3">
    <source>
        <dbReference type="ARBA" id="ARBA00011947"/>
    </source>
</evidence>
<dbReference type="InterPro" id="IPR036926">
    <property type="entry name" value="Thymidate_synth/dCMP_Mease_sf"/>
</dbReference>
<gene>
    <name evidence="9" type="ORF">PACLA_8A083916</name>
</gene>
<dbReference type="CDD" id="cd00351">
    <property type="entry name" value="TS_Pyrimidine_HMase"/>
    <property type="match status" value="1"/>
</dbReference>
<proteinExistence type="inferred from homology"/>
<dbReference type="EC" id="2.1.1.45" evidence="3"/>
<dbReference type="OrthoDB" id="766at2759"/>
<comment type="catalytic activity">
    <reaction evidence="8">
        <text>dUMP + (6R)-5,10-methylene-5,6,7,8-tetrahydrofolate = 7,8-dihydrofolate + dTMP</text>
        <dbReference type="Rhea" id="RHEA:12104"/>
        <dbReference type="ChEBI" id="CHEBI:15636"/>
        <dbReference type="ChEBI" id="CHEBI:57451"/>
        <dbReference type="ChEBI" id="CHEBI:63528"/>
        <dbReference type="ChEBI" id="CHEBI:246422"/>
        <dbReference type="EC" id="2.1.1.45"/>
    </reaction>
</comment>
<dbReference type="PANTHER" id="PTHR11548:SF2">
    <property type="entry name" value="THYMIDYLATE SYNTHASE"/>
    <property type="match status" value="1"/>
</dbReference>